<dbReference type="Proteomes" id="UP000327493">
    <property type="component" value="Chromosome 12"/>
</dbReference>
<proteinExistence type="predicted"/>
<evidence type="ECO:0000313" key="2">
    <source>
        <dbReference type="Proteomes" id="UP000327493"/>
    </source>
</evidence>
<accession>A0A5J5CZK7</accession>
<reference evidence="1 2" key="1">
    <citation type="submission" date="2019-08" db="EMBL/GenBank/DDBJ databases">
        <title>A chromosome-level genome assembly, high-density linkage maps, and genome scans reveal the genomic architecture of hybrid incompatibilities underlying speciation via character displacement in darters (Percidae: Etheostominae).</title>
        <authorList>
            <person name="Moran R.L."/>
            <person name="Catchen J.M."/>
            <person name="Fuller R.C."/>
        </authorList>
    </citation>
    <scope>NUCLEOTIDE SEQUENCE [LARGE SCALE GENOMIC DNA]</scope>
    <source>
        <strain evidence="1">EspeVRDwgs_2016</strain>
        <tissue evidence="1">Muscle</tissue>
    </source>
</reference>
<dbReference type="AlphaFoldDB" id="A0A5J5CZK7"/>
<organism evidence="1 2">
    <name type="scientific">Etheostoma spectabile</name>
    <name type="common">orangethroat darter</name>
    <dbReference type="NCBI Taxonomy" id="54343"/>
    <lineage>
        <taxon>Eukaryota</taxon>
        <taxon>Metazoa</taxon>
        <taxon>Chordata</taxon>
        <taxon>Craniata</taxon>
        <taxon>Vertebrata</taxon>
        <taxon>Euteleostomi</taxon>
        <taxon>Actinopterygii</taxon>
        <taxon>Neopterygii</taxon>
        <taxon>Teleostei</taxon>
        <taxon>Neoteleostei</taxon>
        <taxon>Acanthomorphata</taxon>
        <taxon>Eupercaria</taxon>
        <taxon>Perciformes</taxon>
        <taxon>Percoidei</taxon>
        <taxon>Percidae</taxon>
        <taxon>Etheostomatinae</taxon>
        <taxon>Etheostoma</taxon>
    </lineage>
</organism>
<name>A0A5J5CZK7_9PERO</name>
<dbReference type="EMBL" id="VOFY01000012">
    <property type="protein sequence ID" value="KAA8587812.1"/>
    <property type="molecule type" value="Genomic_DNA"/>
</dbReference>
<protein>
    <submittedName>
        <fullName evidence="1">Uncharacterized protein</fullName>
    </submittedName>
</protein>
<sequence length="41" mass="4696">MIQLLSTGRQISTKTIFFLLFQLYKSQPPPDTSVMDSFLTT</sequence>
<comment type="caution">
    <text evidence="1">The sequence shown here is derived from an EMBL/GenBank/DDBJ whole genome shotgun (WGS) entry which is preliminary data.</text>
</comment>
<gene>
    <name evidence="1" type="ORF">FQN60_016674</name>
</gene>
<keyword evidence="2" id="KW-1185">Reference proteome</keyword>
<evidence type="ECO:0000313" key="1">
    <source>
        <dbReference type="EMBL" id="KAA8587812.1"/>
    </source>
</evidence>